<comment type="similarity">
    <text evidence="2 7 8">Belongs to the peptidase C12 family.</text>
</comment>
<accession>A2FJ39</accession>
<evidence type="ECO:0000256" key="1">
    <source>
        <dbReference type="ARBA" id="ARBA00000707"/>
    </source>
</evidence>
<keyword evidence="6 7" id="KW-0788">Thiol protease</keyword>
<keyword evidence="4 7" id="KW-0833">Ubl conjugation pathway</keyword>
<dbReference type="GO" id="GO:0005737">
    <property type="term" value="C:cytoplasm"/>
    <property type="evidence" value="ECO:0000318"/>
    <property type="project" value="GO_Central"/>
</dbReference>
<dbReference type="EC" id="3.4.19.12" evidence="8"/>
<keyword evidence="12" id="KW-1185">Reference proteome</keyword>
<dbReference type="SMR" id="A2FJ39"/>
<feature type="site" description="Transition state stabilizer" evidence="7">
    <location>
        <position position="84"/>
    </location>
</feature>
<protein>
    <recommendedName>
        <fullName evidence="8">Ubiquitin carboxyl-terminal hydrolase</fullName>
        <ecNumber evidence="8">3.4.19.12</ecNumber>
    </recommendedName>
</protein>
<evidence type="ECO:0000256" key="7">
    <source>
        <dbReference type="PROSITE-ProRule" id="PRU01393"/>
    </source>
</evidence>
<keyword evidence="5 7" id="KW-0378">Hydrolase</keyword>
<dbReference type="SUPFAM" id="SSF54001">
    <property type="entry name" value="Cysteine proteinases"/>
    <property type="match status" value="1"/>
</dbReference>
<dbReference type="Gene3D" id="3.40.532.10">
    <property type="entry name" value="Peptidase C12, ubiquitin carboxyl-terminal hydrolase"/>
    <property type="match status" value="1"/>
</dbReference>
<evidence type="ECO:0000259" key="10">
    <source>
        <dbReference type="PROSITE" id="PS52048"/>
    </source>
</evidence>
<dbReference type="InterPro" id="IPR036959">
    <property type="entry name" value="Peptidase_C12_UCH_sf"/>
</dbReference>
<dbReference type="VEuPathDB" id="TrichDB:TVAGG3_0879380"/>
<evidence type="ECO:0000256" key="2">
    <source>
        <dbReference type="ARBA" id="ARBA00009326"/>
    </source>
</evidence>
<dbReference type="PANTHER" id="PTHR10589">
    <property type="entry name" value="UBIQUITIN CARBOXYL-TERMINAL HYDROLASE"/>
    <property type="match status" value="1"/>
</dbReference>
<evidence type="ECO:0000256" key="8">
    <source>
        <dbReference type="RuleBase" id="RU361215"/>
    </source>
</evidence>
<feature type="active site" description="Proton donor" evidence="7">
    <location>
        <position position="162"/>
    </location>
</feature>
<feature type="compositionally biased region" description="Basic and acidic residues" evidence="9">
    <location>
        <begin position="124"/>
        <end position="146"/>
    </location>
</feature>
<dbReference type="GO" id="GO:0006511">
    <property type="term" value="P:ubiquitin-dependent protein catabolic process"/>
    <property type="evidence" value="ECO:0007669"/>
    <property type="project" value="UniProtKB-UniRule"/>
</dbReference>
<evidence type="ECO:0000256" key="4">
    <source>
        <dbReference type="ARBA" id="ARBA00022786"/>
    </source>
</evidence>
<dbReference type="PRINTS" id="PR00707">
    <property type="entry name" value="UBCTHYDRLASE"/>
</dbReference>
<feature type="domain" description="UCH catalytic" evidence="10">
    <location>
        <begin position="3"/>
        <end position="221"/>
    </location>
</feature>
<feature type="active site" description="Nucleophile" evidence="7">
    <location>
        <position position="90"/>
    </location>
</feature>
<dbReference type="OMA" id="QLSTIMG"/>
<feature type="region of interest" description="Disordered" evidence="9">
    <location>
        <begin position="124"/>
        <end position="156"/>
    </location>
</feature>
<dbReference type="KEGG" id="tva:4752847"/>
<dbReference type="InterPro" id="IPR038765">
    <property type="entry name" value="Papain-like_cys_pep_sf"/>
</dbReference>
<reference evidence="11" key="2">
    <citation type="journal article" date="2007" name="Science">
        <title>Draft genome sequence of the sexually transmitted pathogen Trichomonas vaginalis.</title>
        <authorList>
            <person name="Carlton J.M."/>
            <person name="Hirt R.P."/>
            <person name="Silva J.C."/>
            <person name="Delcher A.L."/>
            <person name="Schatz M."/>
            <person name="Zhao Q."/>
            <person name="Wortman J.R."/>
            <person name="Bidwell S.L."/>
            <person name="Alsmark U.C.M."/>
            <person name="Besteiro S."/>
            <person name="Sicheritz-Ponten T."/>
            <person name="Noel C.J."/>
            <person name="Dacks J.B."/>
            <person name="Foster P.G."/>
            <person name="Simillion C."/>
            <person name="Van de Peer Y."/>
            <person name="Miranda-Saavedra D."/>
            <person name="Barton G.J."/>
            <person name="Westrop G.D."/>
            <person name="Mueller S."/>
            <person name="Dessi D."/>
            <person name="Fiori P.L."/>
            <person name="Ren Q."/>
            <person name="Paulsen I."/>
            <person name="Zhang H."/>
            <person name="Bastida-Corcuera F.D."/>
            <person name="Simoes-Barbosa A."/>
            <person name="Brown M.T."/>
            <person name="Hayes R.D."/>
            <person name="Mukherjee M."/>
            <person name="Okumura C.Y."/>
            <person name="Schneider R."/>
            <person name="Smith A.J."/>
            <person name="Vanacova S."/>
            <person name="Villalvazo M."/>
            <person name="Haas B.J."/>
            <person name="Pertea M."/>
            <person name="Feldblyum T.V."/>
            <person name="Utterback T.R."/>
            <person name="Shu C.L."/>
            <person name="Osoegawa K."/>
            <person name="de Jong P.J."/>
            <person name="Hrdy I."/>
            <person name="Horvathova L."/>
            <person name="Zubacova Z."/>
            <person name="Dolezal P."/>
            <person name="Malik S.B."/>
            <person name="Logsdon J.M. Jr."/>
            <person name="Henze K."/>
            <person name="Gupta A."/>
            <person name="Wang C.C."/>
            <person name="Dunne R.L."/>
            <person name="Upcroft J.A."/>
            <person name="Upcroft P."/>
            <person name="White O."/>
            <person name="Salzberg S.L."/>
            <person name="Tang P."/>
            <person name="Chiu C.-H."/>
            <person name="Lee Y.-S."/>
            <person name="Embley T.M."/>
            <person name="Coombs G.H."/>
            <person name="Mottram J.C."/>
            <person name="Tachezy J."/>
            <person name="Fraser-Liggett C.M."/>
            <person name="Johnson P.J."/>
        </authorList>
    </citation>
    <scope>NUCLEOTIDE SEQUENCE [LARGE SCALE GENOMIC DNA]</scope>
    <source>
        <strain evidence="11">G3</strain>
    </source>
</reference>
<evidence type="ECO:0000256" key="5">
    <source>
        <dbReference type="ARBA" id="ARBA00022801"/>
    </source>
</evidence>
<gene>
    <name evidence="11" type="ORF">TVAG_204450</name>
</gene>
<dbReference type="STRING" id="5722.A2FJ39"/>
<dbReference type="InParanoid" id="A2FJ39"/>
<proteinExistence type="inferred from homology"/>
<dbReference type="AlphaFoldDB" id="A2FJ39"/>
<dbReference type="PROSITE" id="PS52048">
    <property type="entry name" value="UCH_DOMAIN"/>
    <property type="match status" value="1"/>
</dbReference>
<evidence type="ECO:0000313" key="11">
    <source>
        <dbReference type="EMBL" id="EAX95103.1"/>
    </source>
</evidence>
<comment type="catalytic activity">
    <reaction evidence="1 7 8">
        <text>Thiol-dependent hydrolysis of ester, thioester, amide, peptide and isopeptide bonds formed by the C-terminal Gly of ubiquitin (a 76-residue protein attached to proteins as an intracellular targeting signal).</text>
        <dbReference type="EC" id="3.4.19.12"/>
    </reaction>
</comment>
<dbReference type="VEuPathDB" id="TrichDB:TVAG_204450"/>
<dbReference type="PROSITE" id="PS00140">
    <property type="entry name" value="UCH_1"/>
    <property type="match status" value="1"/>
</dbReference>
<reference evidence="11" key="1">
    <citation type="submission" date="2006-10" db="EMBL/GenBank/DDBJ databases">
        <authorList>
            <person name="Amadeo P."/>
            <person name="Zhao Q."/>
            <person name="Wortman J."/>
            <person name="Fraser-Liggett C."/>
            <person name="Carlton J."/>
        </authorList>
    </citation>
    <scope>NUCLEOTIDE SEQUENCE</scope>
    <source>
        <strain evidence="11">G3</strain>
    </source>
</reference>
<dbReference type="InterPro" id="IPR057254">
    <property type="entry name" value="UCH_AS"/>
</dbReference>
<dbReference type="FunFam" id="3.40.532.10:FF:000006">
    <property type="entry name" value="Ubiquitin carboxyl-terminal hydrolase"/>
    <property type="match status" value="1"/>
</dbReference>
<dbReference type="EMBL" id="DS113824">
    <property type="protein sequence ID" value="EAX95103.1"/>
    <property type="molecule type" value="Genomic_DNA"/>
</dbReference>
<dbReference type="RefSeq" id="XP_001308033.1">
    <property type="nucleotide sequence ID" value="XM_001308032.1"/>
</dbReference>
<dbReference type="GO" id="GO:0004843">
    <property type="term" value="F:cysteine-type deubiquitinase activity"/>
    <property type="evidence" value="ECO:0000318"/>
    <property type="project" value="GO_Central"/>
</dbReference>
<dbReference type="FunCoup" id="A2FJ39">
    <property type="interactions" value="853"/>
</dbReference>
<dbReference type="eggNOG" id="KOG1415">
    <property type="taxonomic scope" value="Eukaryota"/>
</dbReference>
<evidence type="ECO:0000256" key="3">
    <source>
        <dbReference type="ARBA" id="ARBA00022670"/>
    </source>
</evidence>
<dbReference type="Proteomes" id="UP000001542">
    <property type="component" value="Unassembled WGS sequence"/>
</dbReference>
<dbReference type="PANTHER" id="PTHR10589:SF17">
    <property type="entry name" value="UBIQUITIN CARBOXYL-TERMINAL HYDROLASE"/>
    <property type="match status" value="1"/>
</dbReference>
<sequence length="222" mass="25273">MADLPPLSNDPEILTEYTVNLGVDPDTFTFAEVFSLDPEYISLYPPNPKSLIFLYPYGKKDGPLERRHQGDPPNTGKEPFYLKQTLDNACGTIAIIHSIANNLDSFKLKRDSWIENFINDNKDKTPEERGKALEQDDEVQDAHETTANDDSTPFLEDSDSNHFIAFVPFDGKLWELDGFKKQPICHGECDDFFAKVTKIIQDDFYPNVKDPMETSMVLLCKN</sequence>
<dbReference type="OrthoDB" id="427186at2759"/>
<feature type="site" description="Important for enzyme activity" evidence="7">
    <location>
        <position position="177"/>
    </location>
</feature>
<evidence type="ECO:0000313" key="12">
    <source>
        <dbReference type="Proteomes" id="UP000001542"/>
    </source>
</evidence>
<dbReference type="GO" id="GO:0030163">
    <property type="term" value="P:protein catabolic process"/>
    <property type="evidence" value="ECO:0000318"/>
    <property type="project" value="GO_Central"/>
</dbReference>
<evidence type="ECO:0000256" key="6">
    <source>
        <dbReference type="ARBA" id="ARBA00022807"/>
    </source>
</evidence>
<organism evidence="11 12">
    <name type="scientific">Trichomonas vaginalis (strain ATCC PRA-98 / G3)</name>
    <dbReference type="NCBI Taxonomy" id="412133"/>
    <lineage>
        <taxon>Eukaryota</taxon>
        <taxon>Metamonada</taxon>
        <taxon>Parabasalia</taxon>
        <taxon>Trichomonadida</taxon>
        <taxon>Trichomonadidae</taxon>
        <taxon>Trichomonas</taxon>
    </lineage>
</organism>
<dbReference type="Pfam" id="PF01088">
    <property type="entry name" value="Peptidase_C12"/>
    <property type="match status" value="1"/>
</dbReference>
<keyword evidence="3 7" id="KW-0645">Protease</keyword>
<name>A2FJ39_TRIV3</name>
<evidence type="ECO:0000256" key="9">
    <source>
        <dbReference type="SAM" id="MobiDB-lite"/>
    </source>
</evidence>
<dbReference type="InterPro" id="IPR001578">
    <property type="entry name" value="Peptidase_C12_UCH"/>
</dbReference>